<evidence type="ECO:0000313" key="2">
    <source>
        <dbReference type="EMBL" id="RNA04145.1"/>
    </source>
</evidence>
<evidence type="ECO:0000256" key="1">
    <source>
        <dbReference type="SAM" id="Phobius"/>
    </source>
</evidence>
<feature type="transmembrane region" description="Helical" evidence="1">
    <location>
        <begin position="83"/>
        <end position="102"/>
    </location>
</feature>
<organism evidence="2 3">
    <name type="scientific">Brachionus plicatilis</name>
    <name type="common">Marine rotifer</name>
    <name type="synonym">Brachionus muelleri</name>
    <dbReference type="NCBI Taxonomy" id="10195"/>
    <lineage>
        <taxon>Eukaryota</taxon>
        <taxon>Metazoa</taxon>
        <taxon>Spiralia</taxon>
        <taxon>Gnathifera</taxon>
        <taxon>Rotifera</taxon>
        <taxon>Eurotatoria</taxon>
        <taxon>Monogononta</taxon>
        <taxon>Pseudotrocha</taxon>
        <taxon>Ploima</taxon>
        <taxon>Brachionidae</taxon>
        <taxon>Brachionus</taxon>
    </lineage>
</organism>
<gene>
    <name evidence="2" type="ORF">BpHYR1_009328</name>
</gene>
<feature type="transmembrane region" description="Helical" evidence="1">
    <location>
        <begin position="149"/>
        <end position="175"/>
    </location>
</feature>
<dbReference type="EMBL" id="REGN01008217">
    <property type="protein sequence ID" value="RNA04145.1"/>
    <property type="molecule type" value="Genomic_DNA"/>
</dbReference>
<proteinExistence type="predicted"/>
<dbReference type="Proteomes" id="UP000276133">
    <property type="component" value="Unassembled WGS sequence"/>
</dbReference>
<evidence type="ECO:0000313" key="3">
    <source>
        <dbReference type="Proteomes" id="UP000276133"/>
    </source>
</evidence>
<keyword evidence="3" id="KW-1185">Reference proteome</keyword>
<accession>A0A3M7PZD6</accession>
<keyword evidence="1" id="KW-0472">Membrane</keyword>
<keyword evidence="1" id="KW-0812">Transmembrane</keyword>
<comment type="caution">
    <text evidence="2">The sequence shown here is derived from an EMBL/GenBank/DDBJ whole genome shotgun (WGS) entry which is preliminary data.</text>
</comment>
<protein>
    <submittedName>
        <fullName evidence="2">Uncharacterized protein</fullName>
    </submittedName>
</protein>
<dbReference type="AlphaFoldDB" id="A0A3M7PZD6"/>
<name>A0A3M7PZD6_BRAPC</name>
<reference evidence="2 3" key="1">
    <citation type="journal article" date="2018" name="Sci. Rep.">
        <title>Genomic signatures of local adaptation to the degree of environmental predictability in rotifers.</title>
        <authorList>
            <person name="Franch-Gras L."/>
            <person name="Hahn C."/>
            <person name="Garcia-Roger E.M."/>
            <person name="Carmona M.J."/>
            <person name="Serra M."/>
            <person name="Gomez A."/>
        </authorList>
    </citation>
    <scope>NUCLEOTIDE SEQUENCE [LARGE SCALE GENOMIC DNA]</scope>
    <source>
        <strain evidence="2">HYR1</strain>
    </source>
</reference>
<keyword evidence="1" id="KW-1133">Transmembrane helix</keyword>
<sequence>MNTQKPVLLRELAIEHFTHGMTNKEIFEILLGKVSLRTIQRWTQEYKNSGKLFTLNLLEDLLPFRPYKKRKIPLLIPNHMKKYSLWMCRFILMACIWLFLFLCYKYRSLGQSCENRFPSGSELLQCEQVPERANFRNIPWILVMKRNSLWTFLLIAATKIPLSSDILTIALRFYAIFQKKQ</sequence>